<proteinExistence type="predicted"/>
<protein>
    <submittedName>
        <fullName evidence="2">Uncharacterized protein</fullName>
    </submittedName>
</protein>
<dbReference type="OrthoDB" id="10254686at2759"/>
<dbReference type="SUPFAM" id="SSF48403">
    <property type="entry name" value="Ankyrin repeat"/>
    <property type="match status" value="2"/>
</dbReference>
<name>A0A7J7KHV8_BUGNE</name>
<evidence type="ECO:0000313" key="2">
    <source>
        <dbReference type="EMBL" id="KAF6037817.1"/>
    </source>
</evidence>
<dbReference type="Proteomes" id="UP000593567">
    <property type="component" value="Unassembled WGS sequence"/>
</dbReference>
<feature type="region of interest" description="Disordered" evidence="1">
    <location>
        <begin position="1006"/>
        <end position="1047"/>
    </location>
</feature>
<dbReference type="PANTHER" id="PTHR24121">
    <property type="entry name" value="NO MECHANORECEPTOR POTENTIAL C, ISOFORM D-RELATED"/>
    <property type="match status" value="1"/>
</dbReference>
<gene>
    <name evidence="2" type="ORF">EB796_003875</name>
</gene>
<dbReference type="PANTHER" id="PTHR24121:SF23">
    <property type="entry name" value="NO MECHANORECEPTOR POTENTIAL C, ISOFORM H"/>
    <property type="match status" value="1"/>
</dbReference>
<dbReference type="EMBL" id="VXIV02000510">
    <property type="protein sequence ID" value="KAF6037817.1"/>
    <property type="molecule type" value="Genomic_DNA"/>
</dbReference>
<dbReference type="Pfam" id="PF00023">
    <property type="entry name" value="Ank"/>
    <property type="match status" value="1"/>
</dbReference>
<accession>A0A7J7KHV8</accession>
<evidence type="ECO:0000256" key="1">
    <source>
        <dbReference type="SAM" id="MobiDB-lite"/>
    </source>
</evidence>
<evidence type="ECO:0000313" key="3">
    <source>
        <dbReference type="Proteomes" id="UP000593567"/>
    </source>
</evidence>
<feature type="compositionally biased region" description="Basic and acidic residues" evidence="1">
    <location>
        <begin position="1018"/>
        <end position="1032"/>
    </location>
</feature>
<dbReference type="InterPro" id="IPR036770">
    <property type="entry name" value="Ankyrin_rpt-contain_sf"/>
</dbReference>
<dbReference type="SMART" id="SM00248">
    <property type="entry name" value="ANK"/>
    <property type="match status" value="15"/>
</dbReference>
<sequence length="1316" mass="145323">MSIKEVWEKLIDYITYGDVDKFKETLTSLSAEDRLKVLCMQNFLTDPSNTAISTQLKDITTITHSAAERGHTETVKCILDSVPAADLYKLLSIQNIYSGNTAVHRAAEGGHTETVKCILDSVPAADLYKLLSIQNRVGKTAVHKAAEGDYTETVKCILDSVPAAELYKLLSIRSRNSNTAVHSAAEGGHTETVKCILDSVPAADLYKLLCIEKRAGNTAVHSAAKRGHTVTVKFILDSVPAADLYKILSMQNMYGNTAVHSAAEGGHTKTVKYILDSVPATDLCQLLSIQSQYFNTAVHRAAERGHTETVKCILDSVPAADLYKLLSILNRDGDTAVNSAAERGHTETVKCILDSVPAADWYKLLSTEKRAGNTAVHKAAEEGHTETMKCILDSVPSADLYKLLSLRNKFGDTAVHRAAAGGHTETVKCILDSVPAADLYKLLSMQDRNRNTAVHKAAEEGHTETMKCILDSVPSADLYKLLSLRNKFGDTAVHRAAAGGHTETVKCILDSVPSADLYKLLSTRKIYSGDTAVHRAAEEGHTETVKCILDFVPAADLYKLVNIKNVYGNTVVHRAAERGHTETVKCILNSVPAADLYKLLSIQNKTYGHTAVHRAAEKGHTETVKCILDSVPAADLINLLTLQSNDAQTVIHIITLNGQSEVMKSLMKIISADETGKVFSIERASVRYKTRGPTLVGVQQAWVLGLDLGFQNVATADSITGPEEDQRSSAHKLFNKNILTMSKADSGFESHATASSITEIEEQQERIGDVRICNETLDITAPADTVTQNTAAADQMEEESMSLSDNTEPVILNPVTGELSPGAPYEPAPESLMDAIERLLDSHNISDFTFGQSAIDWRKILVLGKNVLRIQSDLQRYLHSESLTKFEITLKNNNNPFTMKSLSWEKVLTINKKKAARNEKLWSDSVKQTVCEAFVIAERKCANNNKPYKRVYAVAPAHLVLADKQNEEAAAADSFYMKQTAMQEYRTELNLENALAYSCQLAGPSKKSSGTELNNQNNEERSDQNHDQVHDVDSDDENMSAISRVRAEVESRSTRRQYYIKTENQKSIKVGELEHPVLLSYRHWYTRLTSSSESQPQWECPVLSCDPQYVSQCPHKFMNDLALFSINHKQASCLQNILDKKLQSFFEEIAANNMNGIRKQNSPFSTELLQIPTEKDLQKLTGKDVMVKGMLGRIVPRRFQRNGQKLGQHMTFVLIRAVTAEAELELIEGDCGSLVYVKVGAEFKPTGMFVGYVEDSENIPGFDGPIYQAVVLSQAFKNIECDYPHQVANIELFSQERYSQLVTDGHFDDSSLFDVS</sequence>
<organism evidence="2 3">
    <name type="scientific">Bugula neritina</name>
    <name type="common">Brown bryozoan</name>
    <name type="synonym">Sertularia neritina</name>
    <dbReference type="NCBI Taxonomy" id="10212"/>
    <lineage>
        <taxon>Eukaryota</taxon>
        <taxon>Metazoa</taxon>
        <taxon>Spiralia</taxon>
        <taxon>Lophotrochozoa</taxon>
        <taxon>Bryozoa</taxon>
        <taxon>Gymnolaemata</taxon>
        <taxon>Cheilostomatida</taxon>
        <taxon>Flustrina</taxon>
        <taxon>Buguloidea</taxon>
        <taxon>Bugulidae</taxon>
        <taxon>Bugula</taxon>
    </lineage>
</organism>
<feature type="compositionally biased region" description="Polar residues" evidence="1">
    <location>
        <begin position="1006"/>
        <end position="1017"/>
    </location>
</feature>
<comment type="caution">
    <text evidence="2">The sequence shown here is derived from an EMBL/GenBank/DDBJ whole genome shotgun (WGS) entry which is preliminary data.</text>
</comment>
<dbReference type="Gene3D" id="1.25.40.20">
    <property type="entry name" value="Ankyrin repeat-containing domain"/>
    <property type="match status" value="4"/>
</dbReference>
<dbReference type="Pfam" id="PF12796">
    <property type="entry name" value="Ank_2"/>
    <property type="match status" value="6"/>
</dbReference>
<keyword evidence="3" id="KW-1185">Reference proteome</keyword>
<reference evidence="2" key="1">
    <citation type="submission" date="2020-06" db="EMBL/GenBank/DDBJ databases">
        <title>Draft genome of Bugula neritina, a colonial animal packing powerful symbionts and potential medicines.</title>
        <authorList>
            <person name="Rayko M."/>
        </authorList>
    </citation>
    <scope>NUCLEOTIDE SEQUENCE [LARGE SCALE GENOMIC DNA]</scope>
    <source>
        <strain evidence="2">Kwan_BN1</strain>
    </source>
</reference>
<dbReference type="InterPro" id="IPR002110">
    <property type="entry name" value="Ankyrin_rpt"/>
</dbReference>